<evidence type="ECO:0000313" key="2">
    <source>
        <dbReference type="Proteomes" id="UP001056120"/>
    </source>
</evidence>
<sequence length="91" mass="10535">MDGELGKNIVLIVNISFWDNLMWRLKLSLFLDHDVDQMEWMALAALLCIRRVRARPPITIVLKLLQDDLEVKKKGTPRARLDTWVGCKTTS</sequence>
<comment type="caution">
    <text evidence="1">The sequence shown here is derived from an EMBL/GenBank/DDBJ whole genome shotgun (WGS) entry which is preliminary data.</text>
</comment>
<organism evidence="1 2">
    <name type="scientific">Smallanthus sonchifolius</name>
    <dbReference type="NCBI Taxonomy" id="185202"/>
    <lineage>
        <taxon>Eukaryota</taxon>
        <taxon>Viridiplantae</taxon>
        <taxon>Streptophyta</taxon>
        <taxon>Embryophyta</taxon>
        <taxon>Tracheophyta</taxon>
        <taxon>Spermatophyta</taxon>
        <taxon>Magnoliopsida</taxon>
        <taxon>eudicotyledons</taxon>
        <taxon>Gunneridae</taxon>
        <taxon>Pentapetalae</taxon>
        <taxon>asterids</taxon>
        <taxon>campanulids</taxon>
        <taxon>Asterales</taxon>
        <taxon>Asteraceae</taxon>
        <taxon>Asteroideae</taxon>
        <taxon>Heliantheae alliance</taxon>
        <taxon>Millerieae</taxon>
        <taxon>Smallanthus</taxon>
    </lineage>
</organism>
<proteinExistence type="predicted"/>
<accession>A0ACB9ESK8</accession>
<gene>
    <name evidence="1" type="ORF">L1987_52362</name>
</gene>
<reference evidence="1 2" key="2">
    <citation type="journal article" date="2022" name="Mol. Ecol. Resour.">
        <title>The genomes of chicory, endive, great burdock and yacon provide insights into Asteraceae paleo-polyploidization history and plant inulin production.</title>
        <authorList>
            <person name="Fan W."/>
            <person name="Wang S."/>
            <person name="Wang H."/>
            <person name="Wang A."/>
            <person name="Jiang F."/>
            <person name="Liu H."/>
            <person name="Zhao H."/>
            <person name="Xu D."/>
            <person name="Zhang Y."/>
        </authorList>
    </citation>
    <scope>NUCLEOTIDE SEQUENCE [LARGE SCALE GENOMIC DNA]</scope>
    <source>
        <strain evidence="2">cv. Yunnan</strain>
        <tissue evidence="1">Leaves</tissue>
    </source>
</reference>
<dbReference type="EMBL" id="CM042034">
    <property type="protein sequence ID" value="KAI3761939.1"/>
    <property type="molecule type" value="Genomic_DNA"/>
</dbReference>
<evidence type="ECO:0000313" key="1">
    <source>
        <dbReference type="EMBL" id="KAI3761939.1"/>
    </source>
</evidence>
<keyword evidence="2" id="KW-1185">Reference proteome</keyword>
<protein>
    <submittedName>
        <fullName evidence="1">Uncharacterized protein</fullName>
    </submittedName>
</protein>
<name>A0ACB9ESK8_9ASTR</name>
<dbReference type="Proteomes" id="UP001056120">
    <property type="component" value="Linkage Group LG17"/>
</dbReference>
<reference evidence="2" key="1">
    <citation type="journal article" date="2022" name="Mol. Ecol. Resour.">
        <title>The genomes of chicory, endive, great burdock and yacon provide insights into Asteraceae palaeo-polyploidization history and plant inulin production.</title>
        <authorList>
            <person name="Fan W."/>
            <person name="Wang S."/>
            <person name="Wang H."/>
            <person name="Wang A."/>
            <person name="Jiang F."/>
            <person name="Liu H."/>
            <person name="Zhao H."/>
            <person name="Xu D."/>
            <person name="Zhang Y."/>
        </authorList>
    </citation>
    <scope>NUCLEOTIDE SEQUENCE [LARGE SCALE GENOMIC DNA]</scope>
    <source>
        <strain evidence="2">cv. Yunnan</strain>
    </source>
</reference>